<protein>
    <recommendedName>
        <fullName evidence="1">HTH lysR-type domain-containing protein</fullName>
    </recommendedName>
</protein>
<dbReference type="SUPFAM" id="SSF46785">
    <property type="entry name" value="Winged helix' DNA-binding domain"/>
    <property type="match status" value="1"/>
</dbReference>
<organism evidence="2 3">
    <name type="scientific">Salinicola acroporae</name>
    <dbReference type="NCBI Taxonomy" id="1541440"/>
    <lineage>
        <taxon>Bacteria</taxon>
        <taxon>Pseudomonadati</taxon>
        <taxon>Pseudomonadota</taxon>
        <taxon>Gammaproteobacteria</taxon>
        <taxon>Oceanospirillales</taxon>
        <taxon>Halomonadaceae</taxon>
        <taxon>Salinicola</taxon>
    </lineage>
</organism>
<dbReference type="Proteomes" id="UP001162135">
    <property type="component" value="Unassembled WGS sequence"/>
</dbReference>
<dbReference type="InterPro" id="IPR000847">
    <property type="entry name" value="LysR_HTH_N"/>
</dbReference>
<dbReference type="InterPro" id="IPR036388">
    <property type="entry name" value="WH-like_DNA-bd_sf"/>
</dbReference>
<keyword evidence="3" id="KW-1185">Reference proteome</keyword>
<dbReference type="Gene3D" id="1.10.10.10">
    <property type="entry name" value="Winged helix-like DNA-binding domain superfamily/Winged helix DNA-binding domain"/>
    <property type="match status" value="1"/>
</dbReference>
<evidence type="ECO:0000259" key="1">
    <source>
        <dbReference type="PROSITE" id="PS50931"/>
    </source>
</evidence>
<dbReference type="InterPro" id="IPR036390">
    <property type="entry name" value="WH_DNA-bd_sf"/>
</dbReference>
<dbReference type="RefSeq" id="WP_280338100.1">
    <property type="nucleotide sequence ID" value="NZ_PGFS01000001.1"/>
</dbReference>
<comment type="caution">
    <text evidence="2">The sequence shown here is derived from an EMBL/GenBank/DDBJ whole genome shotgun (WGS) entry which is preliminary data.</text>
</comment>
<dbReference type="PANTHER" id="PTHR30419">
    <property type="entry name" value="HTH-TYPE TRANSCRIPTIONAL REGULATOR YBHD"/>
    <property type="match status" value="1"/>
</dbReference>
<dbReference type="InterPro" id="IPR050950">
    <property type="entry name" value="HTH-type_LysR_regulators"/>
</dbReference>
<reference evidence="2" key="2">
    <citation type="submission" date="2017-11" db="EMBL/GenBank/DDBJ databases">
        <authorList>
            <person name="Das S.K."/>
        </authorList>
    </citation>
    <scope>NUCLEOTIDE SEQUENCE</scope>
    <source>
        <strain evidence="2">S4-41</strain>
    </source>
</reference>
<dbReference type="EMBL" id="PGFS01000001">
    <property type="protein sequence ID" value="MDH4573743.1"/>
    <property type="molecule type" value="Genomic_DNA"/>
</dbReference>
<reference evidence="2" key="1">
    <citation type="journal article" date="2015" name="Antonie Van Leeuwenhoek">
        <title>Comparative 16S rRNA signatures and multilocus sequence analysis for the genus Salinicola and description of Salinicola acroporae sp. nov., isolated from coral Acropora digitifera.</title>
        <authorList>
            <person name="Lepcha R.T."/>
            <person name="Poddar A."/>
            <person name="Schumann P."/>
            <person name="Das S.K."/>
        </authorList>
    </citation>
    <scope>NUCLEOTIDE SEQUENCE</scope>
    <source>
        <strain evidence="2">S4-41</strain>
    </source>
</reference>
<sequence length="133" mass="15375">MSNDSRIHVKGWLRIKHLVLLVTLDESRNLHATSRHMNMSQPAASKMLKDIETFFGMTLFYRQPRHMEITDAGRLLVRYARSILNDTDRLIDDLVSLREGATASSSSARCRARHRCCCPRQSPRSRLGVHSWR</sequence>
<name>A0ABT6I898_9GAMM</name>
<dbReference type="Pfam" id="PF00126">
    <property type="entry name" value="HTH_1"/>
    <property type="match status" value="1"/>
</dbReference>
<gene>
    <name evidence="2" type="ORF">CUR86_15805</name>
</gene>
<dbReference type="PANTHER" id="PTHR30419:SF7">
    <property type="entry name" value="HTH-TYPE TRANSCRIPTIONAL REGULATOR TDCA"/>
    <property type="match status" value="1"/>
</dbReference>
<proteinExistence type="predicted"/>
<feature type="domain" description="HTH lysR-type" evidence="1">
    <location>
        <begin position="13"/>
        <end position="70"/>
    </location>
</feature>
<evidence type="ECO:0000313" key="2">
    <source>
        <dbReference type="EMBL" id="MDH4573743.1"/>
    </source>
</evidence>
<accession>A0ABT6I898</accession>
<evidence type="ECO:0000313" key="3">
    <source>
        <dbReference type="Proteomes" id="UP001162135"/>
    </source>
</evidence>
<dbReference type="PROSITE" id="PS50931">
    <property type="entry name" value="HTH_LYSR"/>
    <property type="match status" value="1"/>
</dbReference>